<evidence type="ECO:0000313" key="1">
    <source>
        <dbReference type="EMBL" id="KAG5529863.1"/>
    </source>
</evidence>
<dbReference type="AlphaFoldDB" id="A0AAV6INK2"/>
<comment type="caution">
    <text evidence="1">The sequence shown here is derived from an EMBL/GenBank/DDBJ whole genome shotgun (WGS) entry which is preliminary data.</text>
</comment>
<gene>
    <name evidence="1" type="ORF">RHGRI_030291</name>
</gene>
<organism evidence="1 2">
    <name type="scientific">Rhododendron griersonianum</name>
    <dbReference type="NCBI Taxonomy" id="479676"/>
    <lineage>
        <taxon>Eukaryota</taxon>
        <taxon>Viridiplantae</taxon>
        <taxon>Streptophyta</taxon>
        <taxon>Embryophyta</taxon>
        <taxon>Tracheophyta</taxon>
        <taxon>Spermatophyta</taxon>
        <taxon>Magnoliopsida</taxon>
        <taxon>eudicotyledons</taxon>
        <taxon>Gunneridae</taxon>
        <taxon>Pentapetalae</taxon>
        <taxon>asterids</taxon>
        <taxon>Ericales</taxon>
        <taxon>Ericaceae</taxon>
        <taxon>Ericoideae</taxon>
        <taxon>Rhodoreae</taxon>
        <taxon>Rhododendron</taxon>
    </lineage>
</organism>
<dbReference type="EMBL" id="JACTNZ010000010">
    <property type="protein sequence ID" value="KAG5529863.1"/>
    <property type="molecule type" value="Genomic_DNA"/>
</dbReference>
<sequence>MLIQLYCHPAETAPYVPTEFSLNSVCAGRQRRDKQTPYFEALLLSGESYIFLKVETSAKKLSMLRVTCCLAIYAEAYHKSNQN</sequence>
<protein>
    <submittedName>
        <fullName evidence="1">Uncharacterized protein</fullName>
    </submittedName>
</protein>
<evidence type="ECO:0000313" key="2">
    <source>
        <dbReference type="Proteomes" id="UP000823749"/>
    </source>
</evidence>
<accession>A0AAV6INK2</accession>
<dbReference type="Proteomes" id="UP000823749">
    <property type="component" value="Chromosome 10"/>
</dbReference>
<reference evidence="1" key="1">
    <citation type="submission" date="2020-08" db="EMBL/GenBank/DDBJ databases">
        <title>Plant Genome Project.</title>
        <authorList>
            <person name="Zhang R.-G."/>
        </authorList>
    </citation>
    <scope>NUCLEOTIDE SEQUENCE</scope>
    <source>
        <strain evidence="1">WSP0</strain>
        <tissue evidence="1">Leaf</tissue>
    </source>
</reference>
<keyword evidence="2" id="KW-1185">Reference proteome</keyword>
<name>A0AAV6INK2_9ERIC</name>
<proteinExistence type="predicted"/>